<sequence length="144" mass="14599">MVSVGLLVLRLVLGVIFVAHGAQKLFGAFGGPGLKGTAGFHGQLGIRPPYLMAVVAGLAEFVGGILIAVGFLTPLAALALVATMVVATLTVHLRNGFFSMNGGYEYNLALAAMALALLFTGAGAFSLDGILGTPSLESALAILR</sequence>
<evidence type="ECO:0000256" key="1">
    <source>
        <dbReference type="ARBA" id="ARBA00004651"/>
    </source>
</evidence>
<evidence type="ECO:0000256" key="2">
    <source>
        <dbReference type="ARBA" id="ARBA00006679"/>
    </source>
</evidence>
<comment type="similarity">
    <text evidence="2">Belongs to the DoxX family.</text>
</comment>
<evidence type="ECO:0000256" key="5">
    <source>
        <dbReference type="ARBA" id="ARBA00022989"/>
    </source>
</evidence>
<evidence type="ECO:0000313" key="8">
    <source>
        <dbReference type="EMBL" id="QIN81560.1"/>
    </source>
</evidence>
<evidence type="ECO:0000313" key="9">
    <source>
        <dbReference type="Proteomes" id="UP000501452"/>
    </source>
</evidence>
<evidence type="ECO:0000256" key="7">
    <source>
        <dbReference type="SAM" id="Phobius"/>
    </source>
</evidence>
<name>A0A6G8Q530_9ACTN</name>
<feature type="transmembrane region" description="Helical" evidence="7">
    <location>
        <begin position="106"/>
        <end position="127"/>
    </location>
</feature>
<evidence type="ECO:0000256" key="4">
    <source>
        <dbReference type="ARBA" id="ARBA00022692"/>
    </source>
</evidence>
<keyword evidence="5 7" id="KW-1133">Transmembrane helix</keyword>
<organism evidence="8 9">
    <name type="scientific">Rubrobacter tropicus</name>
    <dbReference type="NCBI Taxonomy" id="2653851"/>
    <lineage>
        <taxon>Bacteria</taxon>
        <taxon>Bacillati</taxon>
        <taxon>Actinomycetota</taxon>
        <taxon>Rubrobacteria</taxon>
        <taxon>Rubrobacterales</taxon>
        <taxon>Rubrobacteraceae</taxon>
        <taxon>Rubrobacter</taxon>
    </lineage>
</organism>
<feature type="transmembrane region" description="Helical" evidence="7">
    <location>
        <begin position="50"/>
        <end position="68"/>
    </location>
</feature>
<dbReference type="GO" id="GO:0005886">
    <property type="term" value="C:plasma membrane"/>
    <property type="evidence" value="ECO:0007669"/>
    <property type="project" value="UniProtKB-SubCell"/>
</dbReference>
<protein>
    <submittedName>
        <fullName evidence="8">DoxX family membrane protein</fullName>
    </submittedName>
</protein>
<dbReference type="InterPro" id="IPR032808">
    <property type="entry name" value="DoxX"/>
</dbReference>
<comment type="subcellular location">
    <subcellularLocation>
        <location evidence="1">Cell membrane</location>
        <topology evidence="1">Multi-pass membrane protein</topology>
    </subcellularLocation>
</comment>
<dbReference type="AlphaFoldDB" id="A0A6G8Q530"/>
<keyword evidence="9" id="KW-1185">Reference proteome</keyword>
<dbReference type="Proteomes" id="UP000501452">
    <property type="component" value="Chromosome"/>
</dbReference>
<keyword evidence="3" id="KW-1003">Cell membrane</keyword>
<feature type="transmembrane region" description="Helical" evidence="7">
    <location>
        <begin position="75"/>
        <end position="94"/>
    </location>
</feature>
<dbReference type="EMBL" id="CP045119">
    <property type="protein sequence ID" value="QIN81560.1"/>
    <property type="molecule type" value="Genomic_DNA"/>
</dbReference>
<keyword evidence="4 7" id="KW-0812">Transmembrane</keyword>
<dbReference type="KEGG" id="rub:GBA63_02155"/>
<gene>
    <name evidence="8" type="ORF">GBA63_02155</name>
</gene>
<dbReference type="Pfam" id="PF07681">
    <property type="entry name" value="DoxX"/>
    <property type="match status" value="1"/>
</dbReference>
<dbReference type="PANTHER" id="PTHR33452:SF1">
    <property type="entry name" value="INNER MEMBRANE PROTEIN YPHA-RELATED"/>
    <property type="match status" value="1"/>
</dbReference>
<dbReference type="InterPro" id="IPR051907">
    <property type="entry name" value="DoxX-like_oxidoreductase"/>
</dbReference>
<proteinExistence type="inferred from homology"/>
<reference evidence="8 9" key="1">
    <citation type="submission" date="2019-10" db="EMBL/GenBank/DDBJ databases">
        <title>Rubrobacter sp nov SCSIO 52090 isolated from a deep-sea sediment in the South China Sea.</title>
        <authorList>
            <person name="Chen R.W."/>
        </authorList>
    </citation>
    <scope>NUCLEOTIDE SEQUENCE [LARGE SCALE GENOMIC DNA]</scope>
    <source>
        <strain evidence="8 9">SCSIO 52909</strain>
    </source>
</reference>
<accession>A0A6G8Q530</accession>
<evidence type="ECO:0000256" key="6">
    <source>
        <dbReference type="ARBA" id="ARBA00023136"/>
    </source>
</evidence>
<dbReference type="RefSeq" id="WP_166173055.1">
    <property type="nucleotide sequence ID" value="NZ_CP045119.1"/>
</dbReference>
<evidence type="ECO:0000256" key="3">
    <source>
        <dbReference type="ARBA" id="ARBA00022475"/>
    </source>
</evidence>
<dbReference type="PANTHER" id="PTHR33452">
    <property type="entry name" value="OXIDOREDUCTASE CATD-RELATED"/>
    <property type="match status" value="1"/>
</dbReference>
<keyword evidence="6 7" id="KW-0472">Membrane</keyword>